<keyword evidence="1" id="KW-0812">Transmembrane</keyword>
<sequence length="184" mass="20695">MINVQNLVQTRAFARQDGAILGLVWIVSFAFTMLAVKPDQSFLGLIGNLLLISTPFVVGKRLKSFRDYALEGTISFRRGTFYCMQTFFNATLLLTVVQYLWFSFMDMGPFMALLESTYQPVMQEVYHLSEAEAKATIDTILSMKPLAWASMFMITDLIVGVVLSPVIAAIMAQRVSIKNINNQQ</sequence>
<dbReference type="EMBL" id="VZAD01000041">
    <property type="protein sequence ID" value="MQP11345.1"/>
    <property type="molecule type" value="Genomic_DNA"/>
</dbReference>
<keyword evidence="3" id="KW-1185">Reference proteome</keyword>
<dbReference type="RefSeq" id="WP_158463105.1">
    <property type="nucleotide sequence ID" value="NZ_VZAD01000041.1"/>
</dbReference>
<keyword evidence="1" id="KW-0472">Membrane</keyword>
<feature type="transmembrane region" description="Helical" evidence="1">
    <location>
        <begin position="80"/>
        <end position="101"/>
    </location>
</feature>
<protein>
    <submittedName>
        <fullName evidence="2">DUF4199 domain-containing protein</fullName>
    </submittedName>
</protein>
<feature type="transmembrane region" description="Helical" evidence="1">
    <location>
        <begin position="18"/>
        <end position="36"/>
    </location>
</feature>
<dbReference type="Pfam" id="PF13858">
    <property type="entry name" value="DUF4199"/>
    <property type="match status" value="1"/>
</dbReference>
<dbReference type="Proteomes" id="UP000384372">
    <property type="component" value="Unassembled WGS sequence"/>
</dbReference>
<accession>A0A6A7WAA7</accession>
<dbReference type="OrthoDB" id="1079293at2"/>
<evidence type="ECO:0000313" key="3">
    <source>
        <dbReference type="Proteomes" id="UP000384372"/>
    </source>
</evidence>
<organism evidence="2 3">
    <name type="scientific">Segatella copri</name>
    <dbReference type="NCBI Taxonomy" id="165179"/>
    <lineage>
        <taxon>Bacteria</taxon>
        <taxon>Pseudomonadati</taxon>
        <taxon>Bacteroidota</taxon>
        <taxon>Bacteroidia</taxon>
        <taxon>Bacteroidales</taxon>
        <taxon>Prevotellaceae</taxon>
        <taxon>Segatella</taxon>
    </lineage>
</organism>
<name>A0A6A7WAA7_9BACT</name>
<feature type="transmembrane region" description="Helical" evidence="1">
    <location>
        <begin position="42"/>
        <end position="59"/>
    </location>
</feature>
<keyword evidence="1" id="KW-1133">Transmembrane helix</keyword>
<gene>
    <name evidence="2" type="ORF">F7D20_05055</name>
</gene>
<evidence type="ECO:0000313" key="2">
    <source>
        <dbReference type="EMBL" id="MQP11345.1"/>
    </source>
</evidence>
<reference evidence="2 3" key="1">
    <citation type="submission" date="2019-09" db="EMBL/GenBank/DDBJ databases">
        <title>Distinct polysaccharide growth profiles of human intestinal Prevotella copri isolates.</title>
        <authorList>
            <person name="Fehlner-Peach H."/>
            <person name="Magnabosco C."/>
            <person name="Raghavan V."/>
            <person name="Scher J.U."/>
            <person name="Tett A."/>
            <person name="Cox L.M."/>
            <person name="Gottsegen C."/>
            <person name="Watters A."/>
            <person name="Wiltshire- Gordon J.D."/>
            <person name="Segata N."/>
            <person name="Bonneau R."/>
            <person name="Littman D.R."/>
        </authorList>
    </citation>
    <scope>NUCLEOTIDE SEQUENCE [LARGE SCALE GENOMIC DNA]</scope>
    <source>
        <strain evidence="3">iAQ1173</strain>
    </source>
</reference>
<dbReference type="InterPro" id="IPR025250">
    <property type="entry name" value="DUF4199"/>
</dbReference>
<proteinExistence type="predicted"/>
<comment type="caution">
    <text evidence="2">The sequence shown here is derived from an EMBL/GenBank/DDBJ whole genome shotgun (WGS) entry which is preliminary data.</text>
</comment>
<evidence type="ECO:0000256" key="1">
    <source>
        <dbReference type="SAM" id="Phobius"/>
    </source>
</evidence>
<dbReference type="AlphaFoldDB" id="A0A6A7WAA7"/>
<feature type="transmembrane region" description="Helical" evidence="1">
    <location>
        <begin position="146"/>
        <end position="172"/>
    </location>
</feature>